<dbReference type="SUPFAM" id="SSF52799">
    <property type="entry name" value="(Phosphotyrosine protein) phosphatases II"/>
    <property type="match status" value="2"/>
</dbReference>
<feature type="domain" description="Tyrosine-protein phosphatase" evidence="2">
    <location>
        <begin position="225"/>
        <end position="364"/>
    </location>
</feature>
<organism evidence="4">
    <name type="scientific">viral metagenome</name>
    <dbReference type="NCBI Taxonomy" id="1070528"/>
    <lineage>
        <taxon>unclassified sequences</taxon>
        <taxon>metagenomes</taxon>
        <taxon>organismal metagenomes</taxon>
    </lineage>
</organism>
<feature type="domain" description="Tyrosine specific protein phosphatases" evidence="3">
    <location>
        <begin position="91"/>
        <end position="182"/>
    </location>
</feature>
<dbReference type="InterPro" id="IPR000242">
    <property type="entry name" value="PTP_cat"/>
</dbReference>
<evidence type="ECO:0000259" key="2">
    <source>
        <dbReference type="PROSITE" id="PS50055"/>
    </source>
</evidence>
<dbReference type="PROSITE" id="PS50056">
    <property type="entry name" value="TYR_PHOSPHATASE_2"/>
    <property type="match status" value="1"/>
</dbReference>
<protein>
    <recommendedName>
        <fullName evidence="5">Tyrosine specific protein phosphatases domain-containing protein</fullName>
    </recommendedName>
</protein>
<proteinExistence type="predicted"/>
<dbReference type="Pfam" id="PF00102">
    <property type="entry name" value="Y_phosphatase"/>
    <property type="match status" value="2"/>
</dbReference>
<accession>A0A6C0F3R8</accession>
<dbReference type="InterPro" id="IPR050348">
    <property type="entry name" value="Protein-Tyr_Phosphatase"/>
</dbReference>
<dbReference type="SMART" id="SM00404">
    <property type="entry name" value="PTPc_motif"/>
    <property type="match status" value="1"/>
</dbReference>
<name>A0A6C0F3R8_9ZZZZ</name>
<reference evidence="4" key="1">
    <citation type="journal article" date="2020" name="Nature">
        <title>Giant virus diversity and host interactions through global metagenomics.</title>
        <authorList>
            <person name="Schulz F."/>
            <person name="Roux S."/>
            <person name="Paez-Espino D."/>
            <person name="Jungbluth S."/>
            <person name="Walsh D.A."/>
            <person name="Denef V.J."/>
            <person name="McMahon K.D."/>
            <person name="Konstantinidis K.T."/>
            <person name="Eloe-Fadrosh E.A."/>
            <person name="Kyrpides N.C."/>
            <person name="Woyke T."/>
        </authorList>
    </citation>
    <scope>NUCLEOTIDE SEQUENCE</scope>
    <source>
        <strain evidence="4">GVMAG-M-3300009161-52</strain>
    </source>
</reference>
<dbReference type="EMBL" id="MN738980">
    <property type="protein sequence ID" value="QHT33925.1"/>
    <property type="molecule type" value="Genomic_DNA"/>
</dbReference>
<dbReference type="InterPro" id="IPR000387">
    <property type="entry name" value="Tyr_Pase_dom"/>
</dbReference>
<dbReference type="GO" id="GO:0004725">
    <property type="term" value="F:protein tyrosine phosphatase activity"/>
    <property type="evidence" value="ECO:0007669"/>
    <property type="project" value="InterPro"/>
</dbReference>
<dbReference type="Gene3D" id="3.90.190.10">
    <property type="entry name" value="Protein tyrosine phosphatase superfamily"/>
    <property type="match status" value="2"/>
</dbReference>
<sequence length="663" mass="76009">MSKLIKHKKSNKNKSGKKHSHSRNSKTIQQRRKLYAKKSKLVKHKKRLSKLNLRGGTKGYDDTCLNNIKHIWYQNWPDHGAPDIENLTEMKKFKEFIKVILKDMSDNPGGTVIHCSAGVGRTGTIYIILKLLLEKKISTDILPGNDTYHIPKGKVSYEDIKNAIIEVRKHRMLMVQSYDQLVFIAKFFVCEEQMDSNLSDSLGDKYNKEIGVEQRTADVVETVEAHKECNKLKNRYGNIIPYDKTRVVLVNPIKDCDDYINANYLNADLVEKKITKFHYLENYNLAENPITTISVPKDDVFHEFVIGAQCPLPHTKNDFLRMLADENLDIKRIIMVTNFLEPKKVFDKTTRTYKFEMVPKCHDYTKNNALDGASDKGIKTNFGKITDFQLCSDGNNKYDLRYINPNLISKSALSMPTPPPSPPPERPAAGKPVQRGRLPTQFIRPGVNPQQYELTHSSLLTSDQKQELATQALQELQAAPQRPTQSKPLIFGSTPMSRLKIFISNRKFISGCDCKIILLFYLVNKLFPDKKDEEEIKRMIKINVDGKNVIKYTEECFNLIGLDKPKKFIPISCNKNSNLKDYTSLSDYLNDQNLINKETQETGSNVDDYKQLFDVKDAKEYDQIVTNLAEIFGKGGNYIASNDDELTTDIFKSDYELKDEEEL</sequence>
<dbReference type="PANTHER" id="PTHR19134:SF449">
    <property type="entry name" value="TYROSINE-PROTEIN PHOSPHATASE 1"/>
    <property type="match status" value="1"/>
</dbReference>
<dbReference type="SMART" id="SM00194">
    <property type="entry name" value="PTPc"/>
    <property type="match status" value="1"/>
</dbReference>
<evidence type="ECO:0008006" key="5">
    <source>
        <dbReference type="Google" id="ProtNLM"/>
    </source>
</evidence>
<dbReference type="PROSITE" id="PS50055">
    <property type="entry name" value="TYR_PHOSPHATASE_PTP"/>
    <property type="match status" value="2"/>
</dbReference>
<dbReference type="AlphaFoldDB" id="A0A6C0F3R8"/>
<evidence type="ECO:0000256" key="1">
    <source>
        <dbReference type="SAM" id="MobiDB-lite"/>
    </source>
</evidence>
<dbReference type="PROSITE" id="PS00383">
    <property type="entry name" value="TYR_PHOSPHATASE_1"/>
    <property type="match status" value="1"/>
</dbReference>
<dbReference type="InterPro" id="IPR003595">
    <property type="entry name" value="Tyr_Pase_cat"/>
</dbReference>
<dbReference type="InterPro" id="IPR016130">
    <property type="entry name" value="Tyr_Pase_AS"/>
</dbReference>
<dbReference type="InterPro" id="IPR029021">
    <property type="entry name" value="Prot-tyrosine_phosphatase-like"/>
</dbReference>
<feature type="domain" description="Tyrosine-protein phosphatase" evidence="2">
    <location>
        <begin position="68"/>
        <end position="184"/>
    </location>
</feature>
<dbReference type="PANTHER" id="PTHR19134">
    <property type="entry name" value="RECEPTOR-TYPE TYROSINE-PROTEIN PHOSPHATASE"/>
    <property type="match status" value="1"/>
</dbReference>
<feature type="compositionally biased region" description="Pro residues" evidence="1">
    <location>
        <begin position="416"/>
        <end position="426"/>
    </location>
</feature>
<feature type="region of interest" description="Disordered" evidence="1">
    <location>
        <begin position="411"/>
        <end position="433"/>
    </location>
</feature>
<evidence type="ECO:0000313" key="4">
    <source>
        <dbReference type="EMBL" id="QHT33925.1"/>
    </source>
</evidence>
<dbReference type="PRINTS" id="PR00700">
    <property type="entry name" value="PRTYPHPHTASE"/>
</dbReference>
<evidence type="ECO:0000259" key="3">
    <source>
        <dbReference type="PROSITE" id="PS50056"/>
    </source>
</evidence>
<feature type="region of interest" description="Disordered" evidence="1">
    <location>
        <begin position="1"/>
        <end position="30"/>
    </location>
</feature>